<evidence type="ECO:0000313" key="3">
    <source>
        <dbReference type="Proteomes" id="UP000019102"/>
    </source>
</evidence>
<feature type="domain" description="Xylose isomerase-like TIM barrel" evidence="1">
    <location>
        <begin position="39"/>
        <end position="215"/>
    </location>
</feature>
<dbReference type="EMBL" id="BAVS01000037">
    <property type="protein sequence ID" value="GAE95037.1"/>
    <property type="molecule type" value="Genomic_DNA"/>
</dbReference>
<proteinExistence type="predicted"/>
<dbReference type="eggNOG" id="COG1082">
    <property type="taxonomic scope" value="Bacteria"/>
</dbReference>
<dbReference type="Pfam" id="PF01261">
    <property type="entry name" value="AP_endonuc_2"/>
    <property type="match status" value="1"/>
</dbReference>
<reference evidence="2 3" key="1">
    <citation type="journal article" date="2014" name="Genome Announc.">
        <title>Draft Genome Sequence of the Boron-Tolerant and Moderately Halotolerant Bacterium Gracilibacillus boraciitolerans JCM 21714T.</title>
        <authorList>
            <person name="Ahmed I."/>
            <person name="Oshima K."/>
            <person name="Suda W."/>
            <person name="Kitamura K."/>
            <person name="Iida T."/>
            <person name="Ohmori Y."/>
            <person name="Fujiwara T."/>
            <person name="Hattori M."/>
            <person name="Ohkuma M."/>
        </authorList>
    </citation>
    <scope>NUCLEOTIDE SEQUENCE [LARGE SCALE GENOMIC DNA]</scope>
    <source>
        <strain evidence="2 3">JCM 21714</strain>
    </source>
</reference>
<dbReference type="Gene3D" id="3.20.20.150">
    <property type="entry name" value="Divalent-metal-dependent TIM barrel enzymes"/>
    <property type="match status" value="1"/>
</dbReference>
<gene>
    <name evidence="2" type="ORF">JCM21714_4241</name>
</gene>
<protein>
    <submittedName>
        <fullName evidence="2">Inosose dehydratase</fullName>
    </submittedName>
</protein>
<dbReference type="RefSeq" id="WP_200868467.1">
    <property type="nucleotide sequence ID" value="NZ_BAVS01000037.1"/>
</dbReference>
<evidence type="ECO:0000313" key="2">
    <source>
        <dbReference type="EMBL" id="GAE95037.1"/>
    </source>
</evidence>
<name>W4VPA9_9BACI</name>
<dbReference type="AlphaFoldDB" id="W4VPA9"/>
<evidence type="ECO:0000259" key="1">
    <source>
        <dbReference type="Pfam" id="PF01261"/>
    </source>
</evidence>
<dbReference type="InterPro" id="IPR036237">
    <property type="entry name" value="Xyl_isomerase-like_sf"/>
</dbReference>
<dbReference type="SUPFAM" id="SSF51658">
    <property type="entry name" value="Xylose isomerase-like"/>
    <property type="match status" value="1"/>
</dbReference>
<dbReference type="STRING" id="1298598.JCM21714_4241"/>
<dbReference type="Proteomes" id="UP000019102">
    <property type="component" value="Unassembled WGS sequence"/>
</dbReference>
<keyword evidence="3" id="KW-1185">Reference proteome</keyword>
<dbReference type="PANTHER" id="PTHR12110">
    <property type="entry name" value="HYDROXYPYRUVATE ISOMERASE"/>
    <property type="match status" value="1"/>
</dbReference>
<dbReference type="InterPro" id="IPR050312">
    <property type="entry name" value="IolE/XylAMocC-like"/>
</dbReference>
<dbReference type="InterPro" id="IPR013022">
    <property type="entry name" value="Xyl_isomerase-like_TIM-brl"/>
</dbReference>
<comment type="caution">
    <text evidence="2">The sequence shown here is derived from an EMBL/GenBank/DDBJ whole genome shotgun (WGS) entry which is preliminary data.</text>
</comment>
<accession>W4VPA9</accession>
<organism evidence="2 3">
    <name type="scientific">Gracilibacillus boraciitolerans JCM 21714</name>
    <dbReference type="NCBI Taxonomy" id="1298598"/>
    <lineage>
        <taxon>Bacteria</taxon>
        <taxon>Bacillati</taxon>
        <taxon>Bacillota</taxon>
        <taxon>Bacilli</taxon>
        <taxon>Bacillales</taxon>
        <taxon>Bacillaceae</taxon>
        <taxon>Gracilibacillus</taxon>
    </lineage>
</organism>
<sequence>MKLGYMTNAFGLLVGSGGGVTSVKDIRYETICDDSEVIKRIAGHGFKSIELFDGNLERFVSDPDKLKKILIDNNVSLLGVYVGANYIYRDALEDELWHIERTAKIASSLGASHVVLGGGAVRASGIKDEDYDLLAKGLDNAREVVQKHGLVASYHPHLGGSMVETPEQIDKLFALTSIPFCPDIAHIAVGGGDPLEIVKKYYDRIKYVHLKDLMNGEFCL</sequence>
<dbReference type="PANTHER" id="PTHR12110:SF41">
    <property type="entry name" value="INOSOSE DEHYDRATASE"/>
    <property type="match status" value="1"/>
</dbReference>